<dbReference type="AlphaFoldDB" id="A0AA37SY11"/>
<organism evidence="1 2">
    <name type="scientific">Agaribacter marinus</name>
    <dbReference type="NCBI Taxonomy" id="1431249"/>
    <lineage>
        <taxon>Bacteria</taxon>
        <taxon>Pseudomonadati</taxon>
        <taxon>Pseudomonadota</taxon>
        <taxon>Gammaproteobacteria</taxon>
        <taxon>Alteromonadales</taxon>
        <taxon>Alteromonadaceae</taxon>
        <taxon>Agaribacter</taxon>
    </lineage>
</organism>
<name>A0AA37SY11_9ALTE</name>
<proteinExistence type="predicted"/>
<protein>
    <submittedName>
        <fullName evidence="1">Uncharacterized protein</fullName>
    </submittedName>
</protein>
<gene>
    <name evidence="1" type="ORF">GCM10007852_12370</name>
</gene>
<sequence length="183" mass="20556">MYSKNNMAQFVSLRTFIEHQGKVSSAIGAVDNISEEGQNSAGSAQTARLSLFSSMLQDALVRDHIHVEDEEKFRSIEDFIDVNVHNNVALKADAQQIVQQNKLGEMLNEGHLADFNLSRMLWPMLLSQYDDAYRLDDEVVANASVHAQETIRHGDNMDVSESMVADPLKLYDVLQTLKMRADS</sequence>
<dbReference type="EMBL" id="BSOT01000005">
    <property type="protein sequence ID" value="GLR70329.1"/>
    <property type="molecule type" value="Genomic_DNA"/>
</dbReference>
<reference evidence="1" key="1">
    <citation type="journal article" date="2014" name="Int. J. Syst. Evol. Microbiol.">
        <title>Complete genome sequence of Corynebacterium casei LMG S-19264T (=DSM 44701T), isolated from a smear-ripened cheese.</title>
        <authorList>
            <consortium name="US DOE Joint Genome Institute (JGI-PGF)"/>
            <person name="Walter F."/>
            <person name="Albersmeier A."/>
            <person name="Kalinowski J."/>
            <person name="Ruckert C."/>
        </authorList>
    </citation>
    <scope>NUCLEOTIDE SEQUENCE</scope>
    <source>
        <strain evidence="1">NBRC 110023</strain>
    </source>
</reference>
<evidence type="ECO:0000313" key="1">
    <source>
        <dbReference type="EMBL" id="GLR70329.1"/>
    </source>
</evidence>
<evidence type="ECO:0000313" key="2">
    <source>
        <dbReference type="Proteomes" id="UP001156601"/>
    </source>
</evidence>
<accession>A0AA37SY11</accession>
<keyword evidence="2" id="KW-1185">Reference proteome</keyword>
<dbReference type="Proteomes" id="UP001156601">
    <property type="component" value="Unassembled WGS sequence"/>
</dbReference>
<reference evidence="1" key="2">
    <citation type="submission" date="2023-01" db="EMBL/GenBank/DDBJ databases">
        <title>Draft genome sequence of Agaribacter marinus strain NBRC 110023.</title>
        <authorList>
            <person name="Sun Q."/>
            <person name="Mori K."/>
        </authorList>
    </citation>
    <scope>NUCLEOTIDE SEQUENCE</scope>
    <source>
        <strain evidence="1">NBRC 110023</strain>
    </source>
</reference>
<comment type="caution">
    <text evidence="1">The sequence shown here is derived from an EMBL/GenBank/DDBJ whole genome shotgun (WGS) entry which is preliminary data.</text>
</comment>